<dbReference type="AlphaFoldDB" id="A0A2R4WZN2"/>
<evidence type="ECO:0000313" key="1">
    <source>
        <dbReference type="EMBL" id="AWB26987.1"/>
    </source>
</evidence>
<dbReference type="SUPFAM" id="SSF55931">
    <property type="entry name" value="Glutamine synthetase/guanido kinase"/>
    <property type="match status" value="1"/>
</dbReference>
<gene>
    <name evidence="1" type="ORF">HARCEL1_04300</name>
</gene>
<dbReference type="RefSeq" id="WP_108381356.1">
    <property type="nucleotide sequence ID" value="NZ_CP028858.1"/>
</dbReference>
<organism evidence="1 2">
    <name type="scientific">Halococcoides cellulosivorans</name>
    <dbReference type="NCBI Taxonomy" id="1679096"/>
    <lineage>
        <taxon>Archaea</taxon>
        <taxon>Methanobacteriati</taxon>
        <taxon>Methanobacteriota</taxon>
        <taxon>Stenosarchaea group</taxon>
        <taxon>Halobacteria</taxon>
        <taxon>Halobacteriales</taxon>
        <taxon>Haloarculaceae</taxon>
        <taxon>Halococcoides</taxon>
    </lineage>
</organism>
<dbReference type="GeneID" id="36511701"/>
<accession>A0A2R4WZN2</accession>
<dbReference type="PANTHER" id="PTHR36510:SF3">
    <property type="entry name" value="CONSERVED PROTEIN"/>
    <property type="match status" value="1"/>
</dbReference>
<sequence>MSGRTDQIRRSVEVEYWVIDDEGRLTDPGPAIDAPGAEREFVDPILEIKTTPCDGPRELREELYERIERAVTLADEADRHLVPLATPLQTAGSITELPADRTRIQNAVVGDAFGWVRRCAGTHVHVEQTPGAAADQLNALIALDPALALVNSATHARGERIAAGARSVCYRRRAYDAMPHQGRLWPYVTDTDEWERRVERRYEEFITAAHEAGLDRHSVEAAFDPESAIWTPVQLRPTFGTVEWRSPDTALPSQICALADQVASVAAHAGRGPVEVGGETGHVTSEGIVLPAFDALLERLDAAIETGLDDVVVRQYLDEMGFDLSAFDPIAAALPDRETITVEQARALRLEYADRLRADLERVQPTLADD</sequence>
<dbReference type="Gene3D" id="3.30.590.20">
    <property type="match status" value="1"/>
</dbReference>
<dbReference type="GO" id="GO:0042398">
    <property type="term" value="P:modified amino acid biosynthetic process"/>
    <property type="evidence" value="ECO:0007669"/>
    <property type="project" value="InterPro"/>
</dbReference>
<keyword evidence="2" id="KW-1185">Reference proteome</keyword>
<reference evidence="1 2" key="1">
    <citation type="submission" date="2018-04" db="EMBL/GenBank/DDBJ databases">
        <title>Halococcoides cellulosivorans gen. nov., sp. nov., an extremely halophilic cellulose-utilizing haloarchaeon from hypersaline lakes.</title>
        <authorList>
            <person name="Sorokin D.Y."/>
            <person name="Toshchakov S.V."/>
            <person name="Samarov N.I."/>
            <person name="Korzhenkov A."/>
            <person name="Kublanov I.V."/>
        </authorList>
    </citation>
    <scope>NUCLEOTIDE SEQUENCE [LARGE SCALE GENOMIC DNA]</scope>
    <source>
        <strain evidence="1 2">HArcel1</strain>
    </source>
</reference>
<dbReference type="GO" id="GO:0004357">
    <property type="term" value="F:glutamate-cysteine ligase activity"/>
    <property type="evidence" value="ECO:0007669"/>
    <property type="project" value="InterPro"/>
</dbReference>
<name>A0A2R4WZN2_9EURY</name>
<evidence type="ECO:0000313" key="2">
    <source>
        <dbReference type="Proteomes" id="UP000244727"/>
    </source>
</evidence>
<keyword evidence="1" id="KW-0436">Ligase</keyword>
<dbReference type="InterPro" id="IPR050141">
    <property type="entry name" value="GCL_type2/YbdK_subfam"/>
</dbReference>
<proteinExistence type="predicted"/>
<dbReference type="EMBL" id="CP028858">
    <property type="protein sequence ID" value="AWB26987.1"/>
    <property type="molecule type" value="Genomic_DNA"/>
</dbReference>
<dbReference type="Proteomes" id="UP000244727">
    <property type="component" value="Chromosome"/>
</dbReference>
<dbReference type="KEGG" id="harc:HARCEL1_04300"/>
<dbReference type="InterPro" id="IPR014746">
    <property type="entry name" value="Gln_synth/guanido_kin_cat_dom"/>
</dbReference>
<dbReference type="PANTHER" id="PTHR36510">
    <property type="entry name" value="GLUTAMATE--CYSTEINE LIGASE 2-RELATED"/>
    <property type="match status" value="1"/>
</dbReference>
<protein>
    <submittedName>
        <fullName evidence="1">Glutamate--cysteine ligase</fullName>
    </submittedName>
</protein>